<evidence type="ECO:0000313" key="8">
    <source>
        <dbReference type="Proteomes" id="UP000436858"/>
    </source>
</evidence>
<dbReference type="SUPFAM" id="SSF53756">
    <property type="entry name" value="UDP-Glycosyltransferase/glycogen phosphorylase"/>
    <property type="match status" value="1"/>
</dbReference>
<evidence type="ECO:0000256" key="1">
    <source>
        <dbReference type="ARBA" id="ARBA00022679"/>
    </source>
</evidence>
<evidence type="ECO:0000313" key="5">
    <source>
        <dbReference type="EMBL" id="MDC2235215.1"/>
    </source>
</evidence>
<dbReference type="GeneID" id="60924047"/>
<protein>
    <submittedName>
        <fullName evidence="6">Glycosyltransferase family 1 protein</fullName>
    </submittedName>
    <submittedName>
        <fullName evidence="3">Glycosyltransferase family 4 protein</fullName>
    </submittedName>
</protein>
<feature type="domain" description="Glycosyl transferase family 1" evidence="2">
    <location>
        <begin position="200"/>
        <end position="340"/>
    </location>
</feature>
<dbReference type="GO" id="GO:0009103">
    <property type="term" value="P:lipopolysaccharide biosynthetic process"/>
    <property type="evidence" value="ECO:0007669"/>
    <property type="project" value="TreeGrafter"/>
</dbReference>
<proteinExistence type="predicted"/>
<dbReference type="EMBL" id="JAQNVG010000006">
    <property type="protein sequence ID" value="MDC2235215.1"/>
    <property type="molecule type" value="Genomic_DNA"/>
</dbReference>
<accession>A0A1H5TMY6</accession>
<dbReference type="HOGENOM" id="CLU_066447_0_0_10"/>
<dbReference type="EMBL" id="QSJP01000009">
    <property type="protein sequence ID" value="RHD88137.1"/>
    <property type="molecule type" value="Genomic_DNA"/>
</dbReference>
<organism evidence="6 7">
    <name type="scientific">Bacteroides thetaiotaomicron</name>
    <dbReference type="NCBI Taxonomy" id="818"/>
    <lineage>
        <taxon>Bacteria</taxon>
        <taxon>Pseudomonadati</taxon>
        <taxon>Bacteroidota</taxon>
        <taxon>Bacteroidia</taxon>
        <taxon>Bacteroidales</taxon>
        <taxon>Bacteroidaceae</taxon>
        <taxon>Bacteroides</taxon>
    </lineage>
</organism>
<dbReference type="EMBL" id="WCRY01000010">
    <property type="protein sequence ID" value="KAB4482116.1"/>
    <property type="molecule type" value="Genomic_DNA"/>
</dbReference>
<name>C6IJ45_BACT4</name>
<dbReference type="EMBL" id="WCSY01000007">
    <property type="protein sequence ID" value="KAB4313982.1"/>
    <property type="molecule type" value="Genomic_DNA"/>
</dbReference>
<keyword evidence="1 6" id="KW-0808">Transferase</keyword>
<evidence type="ECO:0000259" key="2">
    <source>
        <dbReference type="Pfam" id="PF00534"/>
    </source>
</evidence>
<sequence>MSSKRKTIVVSAVSLRKGGTLTILQDCLCYLSALAADGNYRVIALVHKRELADYPHIEYIEMPDVIKGWGRRLWCEYVTMYKLSQKIMPVYLWLSLHDATPRVVAERRVVYCQTSFPFYKWSWRDFLFDYKIVLFALFTRWIYRINVHRNTYLIVQQEWLRSGLSRMLGVKKEKFIVAPPERKENDVIAEIVELSCFTFFYAATPDCHKNFELLCDAASLLEQELGKGRFKVVLTISGQENKYAQWLYKKFGSVSSIEFAGFMSREKLFGYYHAVDCLVFPSKVETWGLPVSEFMATGKPMLLADLPYAHETAAGSMQTAFFKLSDPVQLMNLMKRLCEDDFTFLTSIGTSDKRFSFASSWRELFDSILN</sequence>
<dbReference type="DNASU" id="1076374"/>
<evidence type="ECO:0000313" key="4">
    <source>
        <dbReference type="EMBL" id="KAB4482116.1"/>
    </source>
</evidence>
<dbReference type="PANTHER" id="PTHR46401:SF2">
    <property type="entry name" value="GLYCOSYLTRANSFERASE WBBK-RELATED"/>
    <property type="match status" value="1"/>
</dbReference>
<dbReference type="Proteomes" id="UP001217776">
    <property type="component" value="Unassembled WGS sequence"/>
</dbReference>
<dbReference type="AlphaFoldDB" id="C6IJ45"/>
<dbReference type="PANTHER" id="PTHR46401">
    <property type="entry name" value="GLYCOSYLTRANSFERASE WBBK-RELATED"/>
    <property type="match status" value="1"/>
</dbReference>
<reference evidence="6 7" key="1">
    <citation type="submission" date="2018-08" db="EMBL/GenBank/DDBJ databases">
        <title>A genome reference for cultivated species of the human gut microbiota.</title>
        <authorList>
            <person name="Zou Y."/>
            <person name="Xue W."/>
            <person name="Luo G."/>
        </authorList>
    </citation>
    <scope>NUCLEOTIDE SEQUENCE [LARGE SCALE GENOMIC DNA]</scope>
    <source>
        <strain evidence="6 7">AM30-26</strain>
    </source>
</reference>
<evidence type="ECO:0000313" key="7">
    <source>
        <dbReference type="Proteomes" id="UP000284785"/>
    </source>
</evidence>
<dbReference type="Proteomes" id="UP000436858">
    <property type="component" value="Unassembled WGS sequence"/>
</dbReference>
<dbReference type="OMA" id="NFTEGGP"/>
<gene>
    <name evidence="6" type="ORF">DW780_11970</name>
    <name evidence="4" type="ORF">GAN91_11580</name>
    <name evidence="3" type="ORF">GAO51_08430</name>
    <name evidence="5" type="ORF">PO127_05555</name>
</gene>
<dbReference type="Gene3D" id="3.40.50.2000">
    <property type="entry name" value="Glycogen Phosphorylase B"/>
    <property type="match status" value="1"/>
</dbReference>
<dbReference type="Pfam" id="PF00534">
    <property type="entry name" value="Glycos_transf_1"/>
    <property type="match status" value="1"/>
</dbReference>
<dbReference type="Proteomes" id="UP000284785">
    <property type="component" value="Unassembled WGS sequence"/>
</dbReference>
<reference evidence="8 9" key="2">
    <citation type="journal article" date="2019" name="Nat. Med.">
        <title>A library of human gut bacterial isolates paired with longitudinal multiomics data enables mechanistic microbiome research.</title>
        <authorList>
            <person name="Poyet M."/>
            <person name="Groussin M."/>
            <person name="Gibbons S.M."/>
            <person name="Avila-Pacheco J."/>
            <person name="Jiang X."/>
            <person name="Kearney S.M."/>
            <person name="Perrotta A.R."/>
            <person name="Berdy B."/>
            <person name="Zhao S."/>
            <person name="Lieberman T.D."/>
            <person name="Swanson P.K."/>
            <person name="Smith M."/>
            <person name="Roesemann S."/>
            <person name="Alexander J.E."/>
            <person name="Rich S.A."/>
            <person name="Livny J."/>
            <person name="Vlamakis H."/>
            <person name="Clish C."/>
            <person name="Bullock K."/>
            <person name="Deik A."/>
            <person name="Scott J."/>
            <person name="Pierce K.A."/>
            <person name="Xavier R.J."/>
            <person name="Alm E.J."/>
        </authorList>
    </citation>
    <scope>NUCLEOTIDE SEQUENCE [LARGE SCALE GENOMIC DNA]</scope>
    <source>
        <strain evidence="4 8">BIOML-A162</strain>
        <strain evidence="3 9">BIOML-A188</strain>
    </source>
</reference>
<dbReference type="CDD" id="cd03809">
    <property type="entry name" value="GT4_MtfB-like"/>
    <property type="match status" value="1"/>
</dbReference>
<accession>C6IJ45</accession>
<dbReference type="InterPro" id="IPR001296">
    <property type="entry name" value="Glyco_trans_1"/>
</dbReference>
<evidence type="ECO:0000313" key="6">
    <source>
        <dbReference type="EMBL" id="RHD88137.1"/>
    </source>
</evidence>
<dbReference type="Proteomes" id="UP000440614">
    <property type="component" value="Unassembled WGS sequence"/>
</dbReference>
<evidence type="ECO:0000313" key="3">
    <source>
        <dbReference type="EMBL" id="KAB4313982.1"/>
    </source>
</evidence>
<dbReference type="RefSeq" id="WP_008765278.1">
    <property type="nucleotide sequence ID" value="NZ_BAABXH010000001.1"/>
</dbReference>
<dbReference type="GO" id="GO:0016757">
    <property type="term" value="F:glycosyltransferase activity"/>
    <property type="evidence" value="ECO:0007669"/>
    <property type="project" value="InterPro"/>
</dbReference>
<evidence type="ECO:0000313" key="9">
    <source>
        <dbReference type="Proteomes" id="UP000440614"/>
    </source>
</evidence>
<comment type="caution">
    <text evidence="6">The sequence shown here is derived from an EMBL/GenBank/DDBJ whole genome shotgun (WGS) entry which is preliminary data.</text>
</comment>
<reference evidence="5" key="3">
    <citation type="submission" date="2022-10" db="EMBL/GenBank/DDBJ databases">
        <title>Human gut microbiome strain richness.</title>
        <authorList>
            <person name="Chen-Liaw A."/>
        </authorList>
    </citation>
    <scope>NUCLEOTIDE SEQUENCE</scope>
    <source>
        <strain evidence="5">1001283st1_A3_1001283B150304_161114</strain>
    </source>
</reference>